<reference evidence="5 6" key="1">
    <citation type="journal article" date="2011" name="J. Bacteriol.">
        <title>Complete genome sequence of the obligate piezophilic hyperthermophilic archaeon Pyrococcus yayanosii CH1.</title>
        <authorList>
            <person name="Jun X."/>
            <person name="Lupeng L."/>
            <person name="Minjuan X."/>
            <person name="Oger P."/>
            <person name="Fengping W."/>
            <person name="Jebbar M."/>
            <person name="Xiang X."/>
        </authorList>
    </citation>
    <scope>NUCLEOTIDE SEQUENCE [LARGE SCALE GENOMIC DNA]</scope>
    <source>
        <strain evidence="6">CH1 / JCM 16557</strain>
    </source>
</reference>
<dbReference type="GO" id="GO:0016829">
    <property type="term" value="F:lyase activity"/>
    <property type="evidence" value="ECO:0007669"/>
    <property type="project" value="UniProtKB-KW"/>
</dbReference>
<dbReference type="eggNOG" id="arCOG02172">
    <property type="taxonomic scope" value="Archaea"/>
</dbReference>
<dbReference type="OrthoDB" id="6529at2157"/>
<feature type="binding site" evidence="4">
    <location>
        <position position="15"/>
    </location>
    <ligand>
        <name>Zn(2+)</name>
        <dbReference type="ChEBI" id="CHEBI:29105"/>
    </ligand>
</feature>
<dbReference type="InterPro" id="IPR007115">
    <property type="entry name" value="6-PTP_synth/QueD"/>
</dbReference>
<dbReference type="PANTHER" id="PTHR12589:SF7">
    <property type="entry name" value="6-PYRUVOYL TETRAHYDROBIOPTERIN SYNTHASE"/>
    <property type="match status" value="1"/>
</dbReference>
<evidence type="ECO:0000313" key="6">
    <source>
        <dbReference type="Proteomes" id="UP000008386"/>
    </source>
</evidence>
<evidence type="ECO:0000256" key="2">
    <source>
        <dbReference type="ARBA" id="ARBA00022833"/>
    </source>
</evidence>
<dbReference type="Pfam" id="PF01242">
    <property type="entry name" value="PTPS"/>
    <property type="match status" value="1"/>
</dbReference>
<dbReference type="STRING" id="529709.PYCH_10490"/>
<feature type="binding site" evidence="4">
    <location>
        <position position="27"/>
    </location>
    <ligand>
        <name>Zn(2+)</name>
        <dbReference type="ChEBI" id="CHEBI:29105"/>
    </ligand>
</feature>
<proteinExistence type="predicted"/>
<sequence length="115" mass="13393">MKIRVTSRFKFEAAHAVKIGDAWEEVHGHTFTLEVTVEGPLRRDYVIDFLKLRKIVEGVVRELDHRNLNNLLDNPTVENIALRIAGRIRDRLPSHVKLKRVILWEGDENAVELEF</sequence>
<evidence type="ECO:0000256" key="3">
    <source>
        <dbReference type="ARBA" id="ARBA00023239"/>
    </source>
</evidence>
<dbReference type="RefSeq" id="WP_013905786.1">
    <property type="nucleotide sequence ID" value="NC_015680.1"/>
</dbReference>
<evidence type="ECO:0000313" key="5">
    <source>
        <dbReference type="EMBL" id="AEH24730.1"/>
    </source>
</evidence>
<dbReference type="Proteomes" id="UP000008386">
    <property type="component" value="Chromosome"/>
</dbReference>
<keyword evidence="6" id="KW-1185">Reference proteome</keyword>
<dbReference type="Gene3D" id="3.30.479.10">
    <property type="entry name" value="6-pyruvoyl tetrahydropterin synthase/QueD"/>
    <property type="match status" value="1"/>
</dbReference>
<keyword evidence="3" id="KW-0456">Lyase</keyword>
<dbReference type="GeneID" id="10837623"/>
<dbReference type="GO" id="GO:0046872">
    <property type="term" value="F:metal ion binding"/>
    <property type="evidence" value="ECO:0007669"/>
    <property type="project" value="UniProtKB-KW"/>
</dbReference>
<dbReference type="InterPro" id="IPR038418">
    <property type="entry name" value="6-PTP_synth/QueD_sf"/>
</dbReference>
<evidence type="ECO:0000256" key="1">
    <source>
        <dbReference type="ARBA" id="ARBA00022723"/>
    </source>
</evidence>
<evidence type="ECO:0000256" key="4">
    <source>
        <dbReference type="PIRSR" id="PIRSR006113-2"/>
    </source>
</evidence>
<dbReference type="SUPFAM" id="SSF55620">
    <property type="entry name" value="Tetrahydrobiopterin biosynthesis enzymes-like"/>
    <property type="match status" value="1"/>
</dbReference>
<comment type="cofactor">
    <cofactor evidence="4">
        <name>Zn(2+)</name>
        <dbReference type="ChEBI" id="CHEBI:29105"/>
    </cofactor>
    <text evidence="4">Binds 1 zinc ion per subunit.</text>
</comment>
<protein>
    <submittedName>
        <fullName evidence="5">6-pyruvoyl-tetrahydropterin synthase</fullName>
    </submittedName>
</protein>
<dbReference type="PANTHER" id="PTHR12589">
    <property type="entry name" value="PYRUVOYL TETRAHYDROBIOPTERIN SYNTHASE"/>
    <property type="match status" value="1"/>
</dbReference>
<feature type="binding site" evidence="4">
    <location>
        <position position="29"/>
    </location>
    <ligand>
        <name>Zn(2+)</name>
        <dbReference type="ChEBI" id="CHEBI:29105"/>
    </ligand>
</feature>
<organism evidence="5 6">
    <name type="scientific">Pyrococcus yayanosii (strain CH1 / JCM 16557)</name>
    <dbReference type="NCBI Taxonomy" id="529709"/>
    <lineage>
        <taxon>Archaea</taxon>
        <taxon>Methanobacteriati</taxon>
        <taxon>Methanobacteriota</taxon>
        <taxon>Thermococci</taxon>
        <taxon>Thermococcales</taxon>
        <taxon>Thermococcaceae</taxon>
        <taxon>Pyrococcus</taxon>
    </lineage>
</organism>
<dbReference type="PIRSF" id="PIRSF006113">
    <property type="entry name" value="PTP_synth"/>
    <property type="match status" value="1"/>
</dbReference>
<gene>
    <name evidence="5" type="ordered locus">PYCH_10490</name>
</gene>
<dbReference type="AlphaFoldDB" id="F8AEP8"/>
<dbReference type="HOGENOM" id="CLU_111016_6_0_2"/>
<dbReference type="EMBL" id="CP002779">
    <property type="protein sequence ID" value="AEH24730.1"/>
    <property type="molecule type" value="Genomic_DNA"/>
</dbReference>
<name>F8AEP8_PYRYC</name>
<keyword evidence="1 4" id="KW-0479">Metal-binding</keyword>
<dbReference type="KEGG" id="pya:PYCH_10490"/>
<accession>F8AEP8</accession>
<keyword evidence="2 4" id="KW-0862">Zinc</keyword>